<dbReference type="STRING" id="35525.A0A164K9I4"/>
<reference evidence="1 2" key="1">
    <citation type="submission" date="2016-03" db="EMBL/GenBank/DDBJ databases">
        <title>EvidentialGene: Evidence-directed Construction of Genes on Genomes.</title>
        <authorList>
            <person name="Gilbert D.G."/>
            <person name="Choi J.-H."/>
            <person name="Mockaitis K."/>
            <person name="Colbourne J."/>
            <person name="Pfrender M."/>
        </authorList>
    </citation>
    <scope>NUCLEOTIDE SEQUENCE [LARGE SCALE GENOMIC DNA]</scope>
    <source>
        <strain evidence="1 2">Xinb3</strain>
        <tissue evidence="1">Complete organism</tissue>
    </source>
</reference>
<proteinExistence type="predicted"/>
<comment type="caution">
    <text evidence="1">The sequence shown here is derived from an EMBL/GenBank/DDBJ whole genome shotgun (WGS) entry which is preliminary data.</text>
</comment>
<dbReference type="Proteomes" id="UP000076858">
    <property type="component" value="Unassembled WGS sequence"/>
</dbReference>
<evidence type="ECO:0000313" key="2">
    <source>
        <dbReference type="Proteomes" id="UP000076858"/>
    </source>
</evidence>
<sequence length="349" mass="38847">MGGGASPAQLVFNRPIRDSLPAHQRSFAPDWQRAADVLEKRMHRALARATTRYNFSAHHLPVLPLGTHVLIQHHSTKRWDTPAVVVEAGVNRDYIFKTASGRLYRRNRRLLRQRVVVMPGTATQTNVAATIVPPPALVHPPPAPEPDIAPRQSRDEAVVGYTDADFGGDLDNRKSTSGSIFFLRGGSISWSSRKQTSTATSTTHSKYNALSDAGKNAVWLGRFHVKISPPKQGSLSGKTEPLAVPIYCDNQSAVNLIKNPEFHRRTEHFEITIHFIRELQEKGRVTVAEVEGLNQLADLFTKQLKENRFINHRERIGMGILPKEGLRESVKDDLQSNPVFSLDSHTASS</sequence>
<evidence type="ECO:0008006" key="3">
    <source>
        <dbReference type="Google" id="ProtNLM"/>
    </source>
</evidence>
<dbReference type="PANTHER" id="PTHR11439">
    <property type="entry name" value="GAG-POL-RELATED RETROTRANSPOSON"/>
    <property type="match status" value="1"/>
</dbReference>
<dbReference type="EMBL" id="LRGB01003366">
    <property type="protein sequence ID" value="KZS03077.1"/>
    <property type="molecule type" value="Genomic_DNA"/>
</dbReference>
<dbReference type="AlphaFoldDB" id="A0A164K9I4"/>
<dbReference type="PANTHER" id="PTHR11439:SF483">
    <property type="entry name" value="PEPTIDE SYNTHASE GLIP-LIKE, PUTATIVE (AFU_ORTHOLOGUE AFUA_3G12920)-RELATED"/>
    <property type="match status" value="1"/>
</dbReference>
<keyword evidence="2" id="KW-1185">Reference proteome</keyword>
<accession>A0A164K9I4</accession>
<protein>
    <recommendedName>
        <fullName evidence="3">Copia protein (Gag-int-pol protein)</fullName>
    </recommendedName>
</protein>
<name>A0A164K9I4_9CRUS</name>
<gene>
    <name evidence="1" type="ORF">APZ42_034287</name>
</gene>
<dbReference type="CDD" id="cd09272">
    <property type="entry name" value="RNase_HI_RT_Ty1"/>
    <property type="match status" value="1"/>
</dbReference>
<organism evidence="1 2">
    <name type="scientific">Daphnia magna</name>
    <dbReference type="NCBI Taxonomy" id="35525"/>
    <lineage>
        <taxon>Eukaryota</taxon>
        <taxon>Metazoa</taxon>
        <taxon>Ecdysozoa</taxon>
        <taxon>Arthropoda</taxon>
        <taxon>Crustacea</taxon>
        <taxon>Branchiopoda</taxon>
        <taxon>Diplostraca</taxon>
        <taxon>Cladocera</taxon>
        <taxon>Anomopoda</taxon>
        <taxon>Daphniidae</taxon>
        <taxon>Daphnia</taxon>
    </lineage>
</organism>
<evidence type="ECO:0000313" key="1">
    <source>
        <dbReference type="EMBL" id="KZS03077.1"/>
    </source>
</evidence>
<dbReference type="OrthoDB" id="6337569at2759"/>